<name>S2WHF3_9ACTN</name>
<comment type="function">
    <text evidence="9">Catalyzes the first step in the biosynthesis of NAD from nicotinic acid, the ATP-dependent synthesis of beta-nicotinate D-ribonucleotide from nicotinate and 5-phospho-D-ribose 1-phosphate.</text>
</comment>
<dbReference type="UniPathway" id="UPA00253">
    <property type="reaction ID" value="UER00457"/>
</dbReference>
<gene>
    <name evidence="12" type="ORF">HMPREF9306_01651</name>
</gene>
<accession>S2WHF3</accession>
<dbReference type="InterPro" id="IPR006405">
    <property type="entry name" value="Nic_PRibTrfase_pncB"/>
</dbReference>
<dbReference type="SUPFAM" id="SSF51690">
    <property type="entry name" value="Nicotinate/Quinolinate PRTase C-terminal domain-like"/>
    <property type="match status" value="1"/>
</dbReference>
<feature type="region of interest" description="Disordered" evidence="10">
    <location>
        <begin position="311"/>
        <end position="333"/>
    </location>
</feature>
<evidence type="ECO:0000256" key="8">
    <source>
        <dbReference type="ARBA" id="ARBA00048668"/>
    </source>
</evidence>
<dbReference type="NCBIfam" id="TIGR01513">
    <property type="entry name" value="NAPRTase_put"/>
    <property type="match status" value="1"/>
</dbReference>
<dbReference type="Pfam" id="PF17767">
    <property type="entry name" value="NAPRTase_N"/>
    <property type="match status" value="1"/>
</dbReference>
<evidence type="ECO:0000313" key="13">
    <source>
        <dbReference type="Proteomes" id="UP000014417"/>
    </source>
</evidence>
<dbReference type="STRING" id="883161.HMPREF9306_01651"/>
<evidence type="ECO:0000256" key="2">
    <source>
        <dbReference type="ARBA" id="ARBA00010897"/>
    </source>
</evidence>
<evidence type="ECO:0000256" key="1">
    <source>
        <dbReference type="ARBA" id="ARBA00004952"/>
    </source>
</evidence>
<comment type="similarity">
    <text evidence="2 9">Belongs to the NAPRTase family.</text>
</comment>
<comment type="PTM">
    <text evidence="9">Transiently phosphorylated on a His residue during the reaction cycle. Phosphorylation strongly increases the affinity for substrates and increases the rate of nicotinate D-ribonucleotide production. Dephosphorylation regenerates the low-affinity form of the enzyme, leading to product release.</text>
</comment>
<evidence type="ECO:0000256" key="3">
    <source>
        <dbReference type="ARBA" id="ARBA00013236"/>
    </source>
</evidence>
<evidence type="ECO:0000313" key="12">
    <source>
        <dbReference type="EMBL" id="EPD32087.1"/>
    </source>
</evidence>
<keyword evidence="5 9" id="KW-0436">Ligase</keyword>
<dbReference type="InterPro" id="IPR007229">
    <property type="entry name" value="Nic_PRibTrfase-Fam"/>
</dbReference>
<sequence>MINAAMKAGMADLRCTFELFPRRLPSGRSYGVVAGVGRALEALEKFRFGPEEIKFLREKSIVDDETADWLANFKFSGDITGYPEGELFFSGSPVVTVEGGFAECVILETLLLSIYNFDSAVASAASRMTLAAEGRPIIEMGGRRTHEWAAVAAGRAAWVAGFGSSSDLEAGRSWDIPVSGTAAHSFTLLFDDEEEAFKAQLETMGAHTTLLVDTYDVDEAIKTAVKLTNGKLGGIRIDSGDLHTEVKRVRKLLDSLGATDTRIIVTNDLDEYQIAALRGAPVDGFGVGTSVVTGSGHPTCGMVYKLVARASSADPDGPQKPVHKKSKNKNTIGGRKYAVRQIDENGRAEAEVIGVTVAPRTDCNDRNLTVDLVRGGEIVGKEPLSLARKRHEKARAELPEKAWKISRAEQAIPTVIIDEDRQVRDNPYLAGKQPDNL</sequence>
<dbReference type="GO" id="GO:0005829">
    <property type="term" value="C:cytosol"/>
    <property type="evidence" value="ECO:0007669"/>
    <property type="project" value="TreeGrafter"/>
</dbReference>
<dbReference type="HOGENOM" id="CLU_025154_3_0_11"/>
<dbReference type="NCBIfam" id="NF006698">
    <property type="entry name" value="PRK09243.1-5"/>
    <property type="match status" value="1"/>
</dbReference>
<dbReference type="PATRIC" id="fig|883161.3.peg.1636"/>
<dbReference type="Proteomes" id="UP000014417">
    <property type="component" value="Unassembled WGS sequence"/>
</dbReference>
<dbReference type="GO" id="GO:0004516">
    <property type="term" value="F:nicotinate phosphoribosyltransferase activity"/>
    <property type="evidence" value="ECO:0007669"/>
    <property type="project" value="UniProtKB-UniRule"/>
</dbReference>
<evidence type="ECO:0000256" key="6">
    <source>
        <dbReference type="ARBA" id="ARBA00022642"/>
    </source>
</evidence>
<dbReference type="GO" id="GO:0034355">
    <property type="term" value="P:NAD+ biosynthetic process via the salvage pathway"/>
    <property type="evidence" value="ECO:0007669"/>
    <property type="project" value="TreeGrafter"/>
</dbReference>
<evidence type="ECO:0000256" key="5">
    <source>
        <dbReference type="ARBA" id="ARBA00022598"/>
    </source>
</evidence>
<dbReference type="InterPro" id="IPR013785">
    <property type="entry name" value="Aldolase_TIM"/>
</dbReference>
<comment type="caution">
    <text evidence="12">The sequence shown here is derived from an EMBL/GenBank/DDBJ whole genome shotgun (WGS) entry which is preliminary data.</text>
</comment>
<proteinExistence type="inferred from homology"/>
<dbReference type="Gene3D" id="3.20.20.70">
    <property type="entry name" value="Aldolase class I"/>
    <property type="match status" value="1"/>
</dbReference>
<dbReference type="AlphaFoldDB" id="S2WHF3"/>
<protein>
    <recommendedName>
        <fullName evidence="3 9">Nicotinate phosphoribosyltransferase</fullName>
        <ecNumber evidence="3 9">6.3.4.21</ecNumber>
    </recommendedName>
</protein>
<dbReference type="Gene3D" id="3.20.140.10">
    <property type="entry name" value="nicotinate phosphoribosyltransferase"/>
    <property type="match status" value="1"/>
</dbReference>
<evidence type="ECO:0000256" key="7">
    <source>
        <dbReference type="ARBA" id="ARBA00022679"/>
    </source>
</evidence>
<dbReference type="SUPFAM" id="SSF54675">
    <property type="entry name" value="Nicotinate/Quinolinate PRTase N-terminal domain-like"/>
    <property type="match status" value="1"/>
</dbReference>
<feature type="domain" description="Nicotinate phosphoribosyltransferase N-terminal" evidence="11">
    <location>
        <begin position="1"/>
        <end position="115"/>
    </location>
</feature>
<dbReference type="PANTHER" id="PTHR11098">
    <property type="entry name" value="NICOTINATE PHOSPHORIBOSYLTRANSFERASE"/>
    <property type="match status" value="1"/>
</dbReference>
<dbReference type="NCBIfam" id="NF009131">
    <property type="entry name" value="PRK12484.1"/>
    <property type="match status" value="1"/>
</dbReference>
<dbReference type="InterPro" id="IPR040727">
    <property type="entry name" value="NAPRTase_N"/>
</dbReference>
<keyword evidence="7 9" id="KW-0808">Transferase</keyword>
<keyword evidence="13" id="KW-1185">Reference proteome</keyword>
<dbReference type="GO" id="GO:0016757">
    <property type="term" value="F:glycosyltransferase activity"/>
    <property type="evidence" value="ECO:0007669"/>
    <property type="project" value="UniProtKB-KW"/>
</dbReference>
<evidence type="ECO:0000259" key="11">
    <source>
        <dbReference type="Pfam" id="PF17767"/>
    </source>
</evidence>
<evidence type="ECO:0000256" key="9">
    <source>
        <dbReference type="RuleBase" id="RU365100"/>
    </source>
</evidence>
<reference evidence="12 13" key="1">
    <citation type="submission" date="2013-04" db="EMBL/GenBank/DDBJ databases">
        <title>The Genome Sequence of Propionimicrobium lymphophilum ACS-093-V-SCH5.</title>
        <authorList>
            <consortium name="The Broad Institute Genomics Platform"/>
            <person name="Earl A."/>
            <person name="Ward D."/>
            <person name="Feldgarden M."/>
            <person name="Gevers D."/>
            <person name="Saerens B."/>
            <person name="Vaneechoutte M."/>
            <person name="Walker B."/>
            <person name="Young S."/>
            <person name="Zeng Q."/>
            <person name="Gargeya S."/>
            <person name="Fitzgerald M."/>
            <person name="Haas B."/>
            <person name="Abouelleil A."/>
            <person name="Allen A.W."/>
            <person name="Alvarado L."/>
            <person name="Arachchi H.M."/>
            <person name="Berlin A.M."/>
            <person name="Chapman S.B."/>
            <person name="Gainer-Dewar J."/>
            <person name="Goldberg J."/>
            <person name="Griggs A."/>
            <person name="Gujja S."/>
            <person name="Hansen M."/>
            <person name="Howarth C."/>
            <person name="Imamovic A."/>
            <person name="Ireland A."/>
            <person name="Larimer J."/>
            <person name="McCowan C."/>
            <person name="Murphy C."/>
            <person name="Pearson M."/>
            <person name="Poon T.W."/>
            <person name="Priest M."/>
            <person name="Roberts A."/>
            <person name="Saif S."/>
            <person name="Shea T."/>
            <person name="Sisk P."/>
            <person name="Sykes S."/>
            <person name="Wortman J."/>
            <person name="Nusbaum C."/>
            <person name="Birren B."/>
        </authorList>
    </citation>
    <scope>NUCLEOTIDE SEQUENCE [LARGE SCALE GENOMIC DNA]</scope>
    <source>
        <strain evidence="12 13">ACS-093-V-SCH5</strain>
    </source>
</reference>
<evidence type="ECO:0000256" key="10">
    <source>
        <dbReference type="SAM" id="MobiDB-lite"/>
    </source>
</evidence>
<dbReference type="EMBL" id="AGZR01000009">
    <property type="protein sequence ID" value="EPD32087.1"/>
    <property type="molecule type" value="Genomic_DNA"/>
</dbReference>
<keyword evidence="12" id="KW-0328">Glycosyltransferase</keyword>
<organism evidence="12 13">
    <name type="scientific">Propionimicrobium lymphophilum ACS-093-V-SCH5</name>
    <dbReference type="NCBI Taxonomy" id="883161"/>
    <lineage>
        <taxon>Bacteria</taxon>
        <taxon>Bacillati</taxon>
        <taxon>Actinomycetota</taxon>
        <taxon>Actinomycetes</taxon>
        <taxon>Propionibacteriales</taxon>
        <taxon>Propionibacteriaceae</taxon>
        <taxon>Propionimicrobium</taxon>
    </lineage>
</organism>
<evidence type="ECO:0000256" key="4">
    <source>
        <dbReference type="ARBA" id="ARBA00022553"/>
    </source>
</evidence>
<comment type="catalytic activity">
    <reaction evidence="8 9">
        <text>5-phospho-alpha-D-ribose 1-diphosphate + nicotinate + ATP + H2O = nicotinate beta-D-ribonucleotide + ADP + phosphate + diphosphate</text>
        <dbReference type="Rhea" id="RHEA:36163"/>
        <dbReference type="ChEBI" id="CHEBI:15377"/>
        <dbReference type="ChEBI" id="CHEBI:30616"/>
        <dbReference type="ChEBI" id="CHEBI:32544"/>
        <dbReference type="ChEBI" id="CHEBI:33019"/>
        <dbReference type="ChEBI" id="CHEBI:43474"/>
        <dbReference type="ChEBI" id="CHEBI:57502"/>
        <dbReference type="ChEBI" id="CHEBI:58017"/>
        <dbReference type="ChEBI" id="CHEBI:456216"/>
        <dbReference type="EC" id="6.3.4.21"/>
    </reaction>
</comment>
<keyword evidence="6 9" id="KW-0662">Pyridine nucleotide biosynthesis</keyword>
<dbReference type="PIRSF" id="PIRSF000484">
    <property type="entry name" value="NAPRT"/>
    <property type="match status" value="1"/>
</dbReference>
<comment type="pathway">
    <text evidence="1 9">Cofactor biosynthesis; NAD(+) biosynthesis; nicotinate D-ribonucleotide from nicotinate: step 1/1.</text>
</comment>
<dbReference type="PANTHER" id="PTHR11098:SF8">
    <property type="entry name" value="NICOTINATE PHOSPHORIBOSYLTRANSFERASE PNCB1"/>
    <property type="match status" value="1"/>
</dbReference>
<dbReference type="EC" id="6.3.4.21" evidence="3 9"/>
<keyword evidence="4" id="KW-0597">Phosphoprotein</keyword>
<dbReference type="InterPro" id="IPR036068">
    <property type="entry name" value="Nicotinate_pribotase-like_C"/>
</dbReference>